<comment type="caution">
    <text evidence="1">The sequence shown here is derived from an EMBL/GenBank/DDBJ whole genome shotgun (WGS) entry which is preliminary data.</text>
</comment>
<evidence type="ECO:0000313" key="2">
    <source>
        <dbReference type="Proteomes" id="UP001241571"/>
    </source>
</evidence>
<dbReference type="AlphaFoldDB" id="A0ABD4ZXP9"/>
<proteinExistence type="predicted"/>
<dbReference type="RefSeq" id="WP_135172256.1">
    <property type="nucleotide sequence ID" value="NZ_CAJSZC010000007.1"/>
</dbReference>
<dbReference type="EMBL" id="JASUBT010000022">
    <property type="protein sequence ID" value="MDL4937545.1"/>
    <property type="molecule type" value="Genomic_DNA"/>
</dbReference>
<reference evidence="1 2" key="1">
    <citation type="submission" date="2023-06" db="EMBL/GenBank/DDBJ databases">
        <title>Acute promotion of culturable opportunistic pathogens and persistent increase of antibiotic resistance following antibiotic exposure in mouse gut microbiota.</title>
        <authorList>
            <person name="Li L."/>
            <person name="Wang B."/>
            <person name="Sun Y."/>
            <person name="Wang M."/>
            <person name="Xu H."/>
        </authorList>
    </citation>
    <scope>NUCLEOTIDE SEQUENCE [LARGE SCALE GENOMIC DNA]</scope>
    <source>
        <strain evidence="1 2">CRI2_2</strain>
    </source>
</reference>
<organism evidence="1 2">
    <name type="scientific">Enterococcus gallinarum</name>
    <dbReference type="NCBI Taxonomy" id="1353"/>
    <lineage>
        <taxon>Bacteria</taxon>
        <taxon>Bacillati</taxon>
        <taxon>Bacillota</taxon>
        <taxon>Bacilli</taxon>
        <taxon>Lactobacillales</taxon>
        <taxon>Enterococcaceae</taxon>
        <taxon>Enterococcus</taxon>
    </lineage>
</organism>
<protein>
    <submittedName>
        <fullName evidence="1">Uncharacterized protein</fullName>
    </submittedName>
</protein>
<dbReference type="Proteomes" id="UP001241571">
    <property type="component" value="Unassembled WGS sequence"/>
</dbReference>
<name>A0ABD4ZXP9_ENTGA</name>
<sequence length="65" mass="7296">MKECKYCTPKEGTCYGESLKTDFNQIDTRIDGLNGCLDIRGNNDDDMVLINFCPMCGRDVSEGHD</sequence>
<gene>
    <name evidence="1" type="ORF">QRX88_17730</name>
</gene>
<evidence type="ECO:0000313" key="1">
    <source>
        <dbReference type="EMBL" id="MDL4937545.1"/>
    </source>
</evidence>
<accession>A0ABD4ZXP9</accession>